<feature type="domain" description="NodB homology" evidence="4">
    <location>
        <begin position="20"/>
        <end position="131"/>
    </location>
</feature>
<keyword evidence="6" id="KW-1185">Reference proteome</keyword>
<evidence type="ECO:0000256" key="1">
    <source>
        <dbReference type="ARBA" id="ARBA00022723"/>
    </source>
</evidence>
<dbReference type="InterPro" id="IPR011330">
    <property type="entry name" value="Glyco_hydro/deAcase_b/a-brl"/>
</dbReference>
<evidence type="ECO:0000256" key="3">
    <source>
        <dbReference type="SAM" id="SignalP"/>
    </source>
</evidence>
<gene>
    <name evidence="5" type="ORF">ACFSW6_08810</name>
</gene>
<dbReference type="PANTHER" id="PTHR10587">
    <property type="entry name" value="GLYCOSYL TRANSFERASE-RELATED"/>
    <property type="match status" value="1"/>
</dbReference>
<dbReference type="Gene3D" id="3.20.20.370">
    <property type="entry name" value="Glycoside hydrolase/deacetylase"/>
    <property type="match status" value="1"/>
</dbReference>
<evidence type="ECO:0000256" key="2">
    <source>
        <dbReference type="ARBA" id="ARBA00022801"/>
    </source>
</evidence>
<keyword evidence="3" id="KW-0732">Signal</keyword>
<feature type="chain" id="PRO_5045340473" evidence="3">
    <location>
        <begin position="20"/>
        <end position="298"/>
    </location>
</feature>
<accession>A0ABW5UKP6</accession>
<comment type="caution">
    <text evidence="5">The sequence shown here is derived from an EMBL/GenBank/DDBJ whole genome shotgun (WGS) entry which is preliminary data.</text>
</comment>
<feature type="signal peptide" evidence="3">
    <location>
        <begin position="1"/>
        <end position="19"/>
    </location>
</feature>
<name>A0ABW5UKP6_9BURK</name>
<dbReference type="EMBL" id="JBHUMV010000003">
    <property type="protein sequence ID" value="MFD2754187.1"/>
    <property type="molecule type" value="Genomic_DNA"/>
</dbReference>
<keyword evidence="2" id="KW-0378">Hydrolase</keyword>
<reference evidence="6" key="1">
    <citation type="journal article" date="2019" name="Int. J. Syst. Evol. Microbiol.">
        <title>The Global Catalogue of Microorganisms (GCM) 10K type strain sequencing project: providing services to taxonomists for standard genome sequencing and annotation.</title>
        <authorList>
            <consortium name="The Broad Institute Genomics Platform"/>
            <consortium name="The Broad Institute Genome Sequencing Center for Infectious Disease"/>
            <person name="Wu L."/>
            <person name="Ma J."/>
        </authorList>
    </citation>
    <scope>NUCLEOTIDE SEQUENCE [LARGE SCALE GENOMIC DNA]</scope>
    <source>
        <strain evidence="6">TISTR 1906</strain>
    </source>
</reference>
<dbReference type="PANTHER" id="PTHR10587:SF133">
    <property type="entry name" value="CHITIN DEACETYLASE 1-RELATED"/>
    <property type="match status" value="1"/>
</dbReference>
<proteinExistence type="predicted"/>
<dbReference type="Proteomes" id="UP001597463">
    <property type="component" value="Unassembled WGS sequence"/>
</dbReference>
<dbReference type="InterPro" id="IPR050248">
    <property type="entry name" value="Polysacc_deacetylase_ArnD"/>
</dbReference>
<evidence type="ECO:0000313" key="5">
    <source>
        <dbReference type="EMBL" id="MFD2754187.1"/>
    </source>
</evidence>
<keyword evidence="1" id="KW-0479">Metal-binding</keyword>
<evidence type="ECO:0000259" key="4">
    <source>
        <dbReference type="Pfam" id="PF01522"/>
    </source>
</evidence>
<protein>
    <submittedName>
        <fullName evidence="5">Polysaccharide deacetylase family protein</fullName>
    </submittedName>
</protein>
<evidence type="ECO:0000313" key="6">
    <source>
        <dbReference type="Proteomes" id="UP001597463"/>
    </source>
</evidence>
<dbReference type="SUPFAM" id="SSF88713">
    <property type="entry name" value="Glycoside hydrolase/deacetylase"/>
    <property type="match status" value="1"/>
</dbReference>
<dbReference type="InterPro" id="IPR002509">
    <property type="entry name" value="NODB_dom"/>
</dbReference>
<dbReference type="Pfam" id="PF01522">
    <property type="entry name" value="Polysacc_deac_1"/>
    <property type="match status" value="1"/>
</dbReference>
<sequence>MFKPLIAALALCLPLASMAQRLALSFDDGYDPDRLPQARALNNQLLKALKDNEVKSILFAAGARVDSQEGMNLVGQWLEQGHQVGNHGYSHLNLHQDQVSLDRYLSDIERNEDLLARLPSWTRRYRFPYLKEGHTEARRDGVRQWLSAHGYGPGAVSIDASDWYYDQRLRAWMAQHPGQSPQVFRQPYIRHLLDRADYYARLARQATGREIDHVLLLHTNTINAMFLDDVIAALREAGWTLIPPQEAYADAVYQEAPDTLPAGESIVWSLARKQGLPNLRYPAESEKYEKHLFDALGL</sequence>
<organism evidence="5 6">
    <name type="scientific">Comamonas terrae</name>
    <dbReference type="NCBI Taxonomy" id="673548"/>
    <lineage>
        <taxon>Bacteria</taxon>
        <taxon>Pseudomonadati</taxon>
        <taxon>Pseudomonadota</taxon>
        <taxon>Betaproteobacteria</taxon>
        <taxon>Burkholderiales</taxon>
        <taxon>Comamonadaceae</taxon>
        <taxon>Comamonas</taxon>
    </lineage>
</organism>
<dbReference type="RefSeq" id="WP_066469743.1">
    <property type="nucleotide sequence ID" value="NZ_BCNT01000001.1"/>
</dbReference>